<proteinExistence type="predicted"/>
<name>A0A427B4A4_ENSVE</name>
<organism evidence="1 2">
    <name type="scientific">Ensete ventricosum</name>
    <name type="common">Abyssinian banana</name>
    <name type="synonym">Musa ensete</name>
    <dbReference type="NCBI Taxonomy" id="4639"/>
    <lineage>
        <taxon>Eukaryota</taxon>
        <taxon>Viridiplantae</taxon>
        <taxon>Streptophyta</taxon>
        <taxon>Embryophyta</taxon>
        <taxon>Tracheophyta</taxon>
        <taxon>Spermatophyta</taxon>
        <taxon>Magnoliopsida</taxon>
        <taxon>Liliopsida</taxon>
        <taxon>Zingiberales</taxon>
        <taxon>Musaceae</taxon>
        <taxon>Ensete</taxon>
    </lineage>
</organism>
<evidence type="ECO:0000313" key="1">
    <source>
        <dbReference type="EMBL" id="RRT83303.1"/>
    </source>
</evidence>
<evidence type="ECO:0000313" key="2">
    <source>
        <dbReference type="Proteomes" id="UP000287651"/>
    </source>
</evidence>
<comment type="caution">
    <text evidence="1">The sequence shown here is derived from an EMBL/GenBank/DDBJ whole genome shotgun (WGS) entry which is preliminary data.</text>
</comment>
<reference evidence="1 2" key="1">
    <citation type="journal article" date="2014" name="Agronomy (Basel)">
        <title>A Draft Genome Sequence for Ensete ventricosum, the Drought-Tolerant Tree Against Hunger.</title>
        <authorList>
            <person name="Harrison J."/>
            <person name="Moore K.A."/>
            <person name="Paszkiewicz K."/>
            <person name="Jones T."/>
            <person name="Grant M."/>
            <person name="Ambacheew D."/>
            <person name="Muzemil S."/>
            <person name="Studholme D.J."/>
        </authorList>
    </citation>
    <scope>NUCLEOTIDE SEQUENCE [LARGE SCALE GENOMIC DNA]</scope>
</reference>
<protein>
    <submittedName>
        <fullName evidence="1">Uncharacterized protein</fullName>
    </submittedName>
</protein>
<dbReference type="Proteomes" id="UP000287651">
    <property type="component" value="Unassembled WGS sequence"/>
</dbReference>
<gene>
    <name evidence="1" type="ORF">B296_00007528</name>
</gene>
<accession>A0A427B4A4</accession>
<sequence length="71" mass="7862">MVVEGAEGFDMAGRGVSLVLRASWFNRSSWILAKEIAAIRVHVSQQLWELLGKVEAAEMATGQQERSSDTR</sequence>
<dbReference type="AlphaFoldDB" id="A0A427B4A4"/>
<dbReference type="EMBL" id="AMZH03000519">
    <property type="protein sequence ID" value="RRT83303.1"/>
    <property type="molecule type" value="Genomic_DNA"/>
</dbReference>